<organism evidence="1 2">
    <name type="scientific">Blastomyces percursus</name>
    <dbReference type="NCBI Taxonomy" id="1658174"/>
    <lineage>
        <taxon>Eukaryota</taxon>
        <taxon>Fungi</taxon>
        <taxon>Dikarya</taxon>
        <taxon>Ascomycota</taxon>
        <taxon>Pezizomycotina</taxon>
        <taxon>Eurotiomycetes</taxon>
        <taxon>Eurotiomycetidae</taxon>
        <taxon>Onygenales</taxon>
        <taxon>Ajellomycetaceae</taxon>
        <taxon>Blastomyces</taxon>
    </lineage>
</organism>
<dbReference type="AlphaFoldDB" id="A0A1J9QMQ9"/>
<proteinExistence type="predicted"/>
<name>A0A1J9QMQ9_9EURO</name>
<dbReference type="EMBL" id="LGTZ01001397">
    <property type="protein sequence ID" value="OJD21483.1"/>
    <property type="molecule type" value="Genomic_DNA"/>
</dbReference>
<dbReference type="Proteomes" id="UP000242791">
    <property type="component" value="Unassembled WGS sequence"/>
</dbReference>
<sequence length="98" mass="10655">MTLTTVADLAAIVAQAVDFKGKWPSVGGIRGNRVTASKLLEIGKRVLGCSFTVDKVKIVDLNGWTLICFLGSQIGASFSFRGSRTGHAEDCFHWYSFK</sequence>
<protein>
    <submittedName>
        <fullName evidence="1">Uncharacterized protein</fullName>
    </submittedName>
</protein>
<evidence type="ECO:0000313" key="2">
    <source>
        <dbReference type="Proteomes" id="UP000242791"/>
    </source>
</evidence>
<reference evidence="1 2" key="1">
    <citation type="submission" date="2015-08" db="EMBL/GenBank/DDBJ databases">
        <title>Emmonsia species relationships and genome sequence.</title>
        <authorList>
            <person name="Cuomo C.A."/>
            <person name="Schwartz I.S."/>
            <person name="Kenyon C."/>
            <person name="De Hoog G.S."/>
            <person name="Govender N.P."/>
            <person name="Botha A."/>
            <person name="Moreno L."/>
            <person name="De Vries M."/>
            <person name="Munoz J.F."/>
            <person name="Stielow J.B."/>
        </authorList>
    </citation>
    <scope>NUCLEOTIDE SEQUENCE [LARGE SCALE GENOMIC DNA]</scope>
    <source>
        <strain evidence="1 2">EI222</strain>
    </source>
</reference>
<evidence type="ECO:0000313" key="1">
    <source>
        <dbReference type="EMBL" id="OJD21483.1"/>
    </source>
</evidence>
<comment type="caution">
    <text evidence="1">The sequence shown here is derived from an EMBL/GenBank/DDBJ whole genome shotgun (WGS) entry which is preliminary data.</text>
</comment>
<keyword evidence="2" id="KW-1185">Reference proteome</keyword>
<accession>A0A1J9QMQ9</accession>
<gene>
    <name evidence="1" type="ORF">ACJ73_07181</name>
</gene>
<dbReference type="VEuPathDB" id="FungiDB:ACJ73_07181"/>
<dbReference type="OrthoDB" id="10000533at2759"/>